<evidence type="ECO:0000313" key="4">
    <source>
        <dbReference type="Proteomes" id="UP000294292"/>
    </source>
</evidence>
<dbReference type="PROSITE" id="PS51194">
    <property type="entry name" value="HELICASE_CTER"/>
    <property type="match status" value="1"/>
</dbReference>
<proteinExistence type="predicted"/>
<dbReference type="SMART" id="SM00490">
    <property type="entry name" value="HELICc"/>
    <property type="match status" value="1"/>
</dbReference>
<keyword evidence="3" id="KW-0067">ATP-binding</keyword>
<dbReference type="CDD" id="cd18032">
    <property type="entry name" value="DEXHc_RE_I_III_res"/>
    <property type="match status" value="1"/>
</dbReference>
<feature type="domain" description="Helicase C-terminal" evidence="2">
    <location>
        <begin position="432"/>
        <end position="578"/>
    </location>
</feature>
<protein>
    <submittedName>
        <fullName evidence="3">DNA helicase</fullName>
    </submittedName>
</protein>
<dbReference type="AlphaFoldDB" id="A0A4P7A1H0"/>
<evidence type="ECO:0000259" key="2">
    <source>
        <dbReference type="PROSITE" id="PS51194"/>
    </source>
</evidence>
<dbReference type="InterPro" id="IPR025202">
    <property type="entry name" value="PLD-like_dom"/>
</dbReference>
<feature type="domain" description="Helicase ATP-binding" evidence="1">
    <location>
        <begin position="229"/>
        <end position="377"/>
    </location>
</feature>
<dbReference type="SMART" id="SM00487">
    <property type="entry name" value="DEXDc"/>
    <property type="match status" value="1"/>
</dbReference>
<dbReference type="PROSITE" id="PS51192">
    <property type="entry name" value="HELICASE_ATP_BIND_1"/>
    <property type="match status" value="1"/>
</dbReference>
<dbReference type="RefSeq" id="WP_134211309.1">
    <property type="nucleotide sequence ID" value="NZ_CP038015.1"/>
</dbReference>
<evidence type="ECO:0000259" key="1">
    <source>
        <dbReference type="PROSITE" id="PS51192"/>
    </source>
</evidence>
<dbReference type="GO" id="GO:0005524">
    <property type="term" value="F:ATP binding"/>
    <property type="evidence" value="ECO:0007669"/>
    <property type="project" value="InterPro"/>
</dbReference>
<keyword evidence="4" id="KW-1185">Reference proteome</keyword>
<accession>A0A4P7A1H0</accession>
<keyword evidence="3" id="KW-0378">Hydrolase</keyword>
<dbReference type="KEGG" id="panc:E2636_16765"/>
<reference evidence="3 4" key="1">
    <citation type="submission" date="2019-03" db="EMBL/GenBank/DDBJ databases">
        <title>Complete genome sequence of Paenisporosarcina antarctica CGMCC 1.6503T.</title>
        <authorList>
            <person name="Rong J.-C."/>
            <person name="Chi N.-Y."/>
            <person name="Zhang Q.-F."/>
        </authorList>
    </citation>
    <scope>NUCLEOTIDE SEQUENCE [LARGE SCALE GENOMIC DNA]</scope>
    <source>
        <strain evidence="3 4">CGMCC 1.6503</strain>
    </source>
</reference>
<keyword evidence="3" id="KW-0347">Helicase</keyword>
<dbReference type="SUPFAM" id="SSF52540">
    <property type="entry name" value="P-loop containing nucleoside triphosphate hydrolases"/>
    <property type="match status" value="1"/>
</dbReference>
<dbReference type="InterPro" id="IPR014001">
    <property type="entry name" value="Helicase_ATP-bd"/>
</dbReference>
<dbReference type="InterPro" id="IPR001650">
    <property type="entry name" value="Helicase_C-like"/>
</dbReference>
<dbReference type="InterPro" id="IPR027417">
    <property type="entry name" value="P-loop_NTPase"/>
</dbReference>
<dbReference type="EMBL" id="CP038015">
    <property type="protein sequence ID" value="QBP42692.1"/>
    <property type="molecule type" value="Genomic_DNA"/>
</dbReference>
<dbReference type="GO" id="GO:0003677">
    <property type="term" value="F:DNA binding"/>
    <property type="evidence" value="ECO:0007669"/>
    <property type="project" value="InterPro"/>
</dbReference>
<dbReference type="Pfam" id="PF13091">
    <property type="entry name" value="PLDc_2"/>
    <property type="match status" value="1"/>
</dbReference>
<dbReference type="PANTHER" id="PTHR47396:SF1">
    <property type="entry name" value="ATP-DEPENDENT HELICASE IRC3-RELATED"/>
    <property type="match status" value="1"/>
</dbReference>
<dbReference type="OrthoDB" id="9802848at2"/>
<dbReference type="CDD" id="cd18799">
    <property type="entry name" value="SF2_C_EcoAI-like"/>
    <property type="match status" value="1"/>
</dbReference>
<dbReference type="InterPro" id="IPR050742">
    <property type="entry name" value="Helicase_Restrict-Modif_Enz"/>
</dbReference>
<gene>
    <name evidence="3" type="ORF">E2636_16765</name>
</gene>
<dbReference type="SUPFAM" id="SSF56024">
    <property type="entry name" value="Phospholipase D/nuclease"/>
    <property type="match status" value="1"/>
</dbReference>
<dbReference type="Pfam" id="PF00271">
    <property type="entry name" value="Helicase_C"/>
    <property type="match status" value="1"/>
</dbReference>
<evidence type="ECO:0000313" key="3">
    <source>
        <dbReference type="EMBL" id="QBP42692.1"/>
    </source>
</evidence>
<dbReference type="Gene3D" id="3.40.50.300">
    <property type="entry name" value="P-loop containing nucleotide triphosphate hydrolases"/>
    <property type="match status" value="2"/>
</dbReference>
<dbReference type="GO" id="GO:0016787">
    <property type="term" value="F:hydrolase activity"/>
    <property type="evidence" value="ECO:0007669"/>
    <property type="project" value="InterPro"/>
</dbReference>
<dbReference type="Proteomes" id="UP000294292">
    <property type="component" value="Chromosome"/>
</dbReference>
<sequence>MTEVRLITHHLVDDLKRLSETATSMYWMTAFAMTSGVKMVLPQLKATSSLGCEIKMLVGDYLYITQPDALEILLKELPGIELRLFQSGGQSFHPKAYLFRGNDQNHVIVGSSNLSKSALTGGIEWSLHVPTPLDDALFDVAAEEFMKQFYEERTIPVNEETLALYRDQFDIHNIQRPFSMAWSEQEDHEVMYGTSSGDSVLVETKEPYVTQQVLTPRPAQILALQALQDSMQDDYDKALAVMATGLGKTYLAAFFAEQFVRVLFVAHREEILIQAQQSFKNVHPTKSTGFYNAKEKTMNADFTFASVQTLNQRHHLSGFVPDTYDLIVVDEFHHASAPSYLRILDYFKPKFLLGITATPFRLDNKDVFGLCDGNVAISIHFLDAIKQQWLSPFRYYGIYDDTDYSQLRWLGTRYDEEQLASVQLRTGMAQKILQEWIQNKQSRTIAFCSSIRQADFLNHHFQQAGFRSISLNGNTPNEDRLSARERLNSGRLDIIFTVDLFNEGVDIPRVDTLLFVRPTESLAVFTQQIGRGLRIADGKNDCVIIDLIGNYRNADVKWGVFNPTYVGEPEPRLIEQTLPEGCEFNIDTEVIDLILHMTKKLARGKELLILHDHELRKDLGHRPTYLEYHLQAGVDSSMIKREFGTYFNMLKASGELNDKELQVLEDYEEWFLEAERTGMTKSYKMVLLRCMLTRGEDEWFLPIKAVDAAKCFHHYLTDKSYRKNIDFSDKQGKEMEQYDERKVASLIQRMPMTMWGGSAKMITYEDKVFKFDFDVTPDNRSIVYEWTRQICEYRLHTYFEKKSKIISS</sequence>
<dbReference type="Pfam" id="PF04851">
    <property type="entry name" value="ResIII"/>
    <property type="match status" value="1"/>
</dbReference>
<name>A0A4P7A1H0_9BACL</name>
<organism evidence="3 4">
    <name type="scientific">Paenisporosarcina antarctica</name>
    <dbReference type="NCBI Taxonomy" id="417367"/>
    <lineage>
        <taxon>Bacteria</taxon>
        <taxon>Bacillati</taxon>
        <taxon>Bacillota</taxon>
        <taxon>Bacilli</taxon>
        <taxon>Bacillales</taxon>
        <taxon>Caryophanaceae</taxon>
        <taxon>Paenisporosarcina</taxon>
    </lineage>
</organism>
<dbReference type="GO" id="GO:0004386">
    <property type="term" value="F:helicase activity"/>
    <property type="evidence" value="ECO:0007669"/>
    <property type="project" value="UniProtKB-KW"/>
</dbReference>
<dbReference type="PANTHER" id="PTHR47396">
    <property type="entry name" value="TYPE I RESTRICTION ENZYME ECOKI R PROTEIN"/>
    <property type="match status" value="1"/>
</dbReference>
<dbReference type="GO" id="GO:0005829">
    <property type="term" value="C:cytosol"/>
    <property type="evidence" value="ECO:0007669"/>
    <property type="project" value="TreeGrafter"/>
</dbReference>
<keyword evidence="3" id="KW-0547">Nucleotide-binding</keyword>
<dbReference type="InterPro" id="IPR006935">
    <property type="entry name" value="Helicase/UvrB_N"/>
</dbReference>
<dbReference type="Gene3D" id="3.30.870.10">
    <property type="entry name" value="Endonuclease Chain A"/>
    <property type="match status" value="1"/>
</dbReference>